<evidence type="ECO:0008006" key="2">
    <source>
        <dbReference type="Google" id="ProtNLM"/>
    </source>
</evidence>
<name>A0A3B0TD62_9ZZZZ</name>
<evidence type="ECO:0000313" key="1">
    <source>
        <dbReference type="EMBL" id="VAW16425.1"/>
    </source>
</evidence>
<dbReference type="AlphaFoldDB" id="A0A3B0TD62"/>
<reference evidence="1" key="1">
    <citation type="submission" date="2018-06" db="EMBL/GenBank/DDBJ databases">
        <authorList>
            <person name="Zhirakovskaya E."/>
        </authorList>
    </citation>
    <scope>NUCLEOTIDE SEQUENCE</scope>
</reference>
<gene>
    <name evidence="1" type="ORF">MNBD_BACTEROID03-2434</name>
</gene>
<dbReference type="SUPFAM" id="SSF53335">
    <property type="entry name" value="S-adenosyl-L-methionine-dependent methyltransferases"/>
    <property type="match status" value="1"/>
</dbReference>
<accession>A0A3B0TD62</accession>
<proteinExistence type="predicted"/>
<protein>
    <recommendedName>
        <fullName evidence="2">Methyltransferase domain-containing protein</fullName>
    </recommendedName>
</protein>
<sequence length="155" mass="16938">MTNLINVLLGMLGTSEVLAEMIAEVLQKQKLLKIIDLGSGSGGAMPLAAKTLHEIEGMHDVGLVMTDLYPSPESIAKFNQNTEDKISFLETPVDATDIAATPKGLKTMVNSFHYMSPKAARKILESAENSQQPLLIYEMAENKIPVFVWVLLLPL</sequence>
<dbReference type="Gene3D" id="3.40.50.150">
    <property type="entry name" value="Vaccinia Virus protein VP39"/>
    <property type="match status" value="1"/>
</dbReference>
<dbReference type="InterPro" id="IPR029063">
    <property type="entry name" value="SAM-dependent_MTases_sf"/>
</dbReference>
<organism evidence="1">
    <name type="scientific">hydrothermal vent metagenome</name>
    <dbReference type="NCBI Taxonomy" id="652676"/>
    <lineage>
        <taxon>unclassified sequences</taxon>
        <taxon>metagenomes</taxon>
        <taxon>ecological metagenomes</taxon>
    </lineage>
</organism>
<dbReference type="EMBL" id="UOEL01000132">
    <property type="protein sequence ID" value="VAW16425.1"/>
    <property type="molecule type" value="Genomic_DNA"/>
</dbReference>